<gene>
    <name evidence="1" type="ORF">DW888_07830</name>
</gene>
<dbReference type="EMBL" id="QSGO01000004">
    <property type="protein sequence ID" value="RHB36529.1"/>
    <property type="molecule type" value="Genomic_DNA"/>
</dbReference>
<reference evidence="1 2" key="1">
    <citation type="submission" date="2018-08" db="EMBL/GenBank/DDBJ databases">
        <title>A genome reference for cultivated species of the human gut microbiota.</title>
        <authorList>
            <person name="Zou Y."/>
            <person name="Xue W."/>
            <person name="Luo G."/>
        </authorList>
    </citation>
    <scope>NUCLEOTIDE SEQUENCE [LARGE SCALE GENOMIC DNA]</scope>
    <source>
        <strain evidence="1 2">AM40-30BH</strain>
    </source>
</reference>
<sequence length="76" mass="9198">MKKKCTGFSYINKVRDVNNIYDTYARSGLSNREILRRYIWPKHLISEKTFYNYLNAYADPDFLERLKEMEHSLSIK</sequence>
<organism evidence="1 2">
    <name type="scientific">Bacteroides nordii</name>
    <dbReference type="NCBI Taxonomy" id="291645"/>
    <lineage>
        <taxon>Bacteria</taxon>
        <taxon>Pseudomonadati</taxon>
        <taxon>Bacteroidota</taxon>
        <taxon>Bacteroidia</taxon>
        <taxon>Bacteroidales</taxon>
        <taxon>Bacteroidaceae</taxon>
        <taxon>Bacteroides</taxon>
    </lineage>
</organism>
<protein>
    <recommendedName>
        <fullName evidence="3">Transposase</fullName>
    </recommendedName>
</protein>
<dbReference type="AlphaFoldDB" id="A0A413VSJ3"/>
<evidence type="ECO:0000313" key="2">
    <source>
        <dbReference type="Proteomes" id="UP000284379"/>
    </source>
</evidence>
<dbReference type="Proteomes" id="UP000284379">
    <property type="component" value="Unassembled WGS sequence"/>
</dbReference>
<evidence type="ECO:0000313" key="1">
    <source>
        <dbReference type="EMBL" id="RHB36529.1"/>
    </source>
</evidence>
<proteinExistence type="predicted"/>
<name>A0A413VSJ3_9BACE</name>
<comment type="caution">
    <text evidence="1">The sequence shown here is derived from an EMBL/GenBank/DDBJ whole genome shotgun (WGS) entry which is preliminary data.</text>
</comment>
<accession>A0A413VSJ3</accession>
<evidence type="ECO:0008006" key="3">
    <source>
        <dbReference type="Google" id="ProtNLM"/>
    </source>
</evidence>